<evidence type="ECO:0000256" key="4">
    <source>
        <dbReference type="ARBA" id="ARBA00022679"/>
    </source>
</evidence>
<evidence type="ECO:0008006" key="11">
    <source>
        <dbReference type="Google" id="ProtNLM"/>
    </source>
</evidence>
<evidence type="ECO:0000256" key="8">
    <source>
        <dbReference type="SAM" id="Phobius"/>
    </source>
</evidence>
<evidence type="ECO:0000256" key="2">
    <source>
        <dbReference type="ARBA" id="ARBA00007647"/>
    </source>
</evidence>
<evidence type="ECO:0000256" key="7">
    <source>
        <dbReference type="ARBA" id="ARBA00023136"/>
    </source>
</evidence>
<feature type="transmembrane region" description="Helical" evidence="8">
    <location>
        <begin position="12"/>
        <end position="29"/>
    </location>
</feature>
<proteinExistence type="inferred from homology"/>
<keyword evidence="3" id="KW-0328">Glycosyltransferase</keyword>
<organism evidence="9 10">
    <name type="scientific">Batrachochytrium salamandrivorans</name>
    <dbReference type="NCBI Taxonomy" id="1357716"/>
    <lineage>
        <taxon>Eukaryota</taxon>
        <taxon>Fungi</taxon>
        <taxon>Fungi incertae sedis</taxon>
        <taxon>Chytridiomycota</taxon>
        <taxon>Chytridiomycota incertae sedis</taxon>
        <taxon>Chytridiomycetes</taxon>
        <taxon>Rhizophydiales</taxon>
        <taxon>Rhizophydiales incertae sedis</taxon>
        <taxon>Batrachochytrium</taxon>
    </lineage>
</organism>
<dbReference type="Pfam" id="PF01697">
    <property type="entry name" value="Glyco_transf_92"/>
    <property type="match status" value="1"/>
</dbReference>
<comment type="similarity">
    <text evidence="2">Belongs to the glycosyltransferase 92 family.</text>
</comment>
<comment type="subcellular location">
    <subcellularLocation>
        <location evidence="1">Membrane</location>
        <topology evidence="1">Single-pass membrane protein</topology>
    </subcellularLocation>
</comment>
<dbReference type="PANTHER" id="PTHR21461">
    <property type="entry name" value="GLYCOSYLTRANSFERASE FAMILY 92 PROTEIN"/>
    <property type="match status" value="1"/>
</dbReference>
<reference evidence="9 10" key="1">
    <citation type="submission" date="2021-02" db="EMBL/GenBank/DDBJ databases">
        <title>Variation within the Batrachochytrium salamandrivorans European outbreak.</title>
        <authorList>
            <person name="Kelly M."/>
            <person name="Pasmans F."/>
            <person name="Shea T.P."/>
            <person name="Munoz J.F."/>
            <person name="Carranza S."/>
            <person name="Cuomo C.A."/>
            <person name="Martel A."/>
        </authorList>
    </citation>
    <scope>NUCLEOTIDE SEQUENCE [LARGE SCALE GENOMIC DNA]</scope>
    <source>
        <strain evidence="9 10">AMFP18/2</strain>
    </source>
</reference>
<comment type="caution">
    <text evidence="9">The sequence shown here is derived from an EMBL/GenBank/DDBJ whole genome shotgun (WGS) entry which is preliminary data.</text>
</comment>
<keyword evidence="7 8" id="KW-0472">Membrane</keyword>
<evidence type="ECO:0000256" key="6">
    <source>
        <dbReference type="ARBA" id="ARBA00022989"/>
    </source>
</evidence>
<accession>A0ABQ8EYR0</accession>
<protein>
    <recommendedName>
        <fullName evidence="11">Glycosyltransferase family 92 protein</fullName>
    </recommendedName>
</protein>
<evidence type="ECO:0000256" key="3">
    <source>
        <dbReference type="ARBA" id="ARBA00022676"/>
    </source>
</evidence>
<keyword evidence="6 8" id="KW-1133">Transmembrane helix</keyword>
<keyword evidence="5 8" id="KW-0812">Transmembrane</keyword>
<dbReference type="EMBL" id="JAFCIX010000483">
    <property type="protein sequence ID" value="KAH6588984.1"/>
    <property type="molecule type" value="Genomic_DNA"/>
</dbReference>
<dbReference type="InterPro" id="IPR008166">
    <property type="entry name" value="Glyco_transf_92"/>
</dbReference>
<dbReference type="PANTHER" id="PTHR21461:SF69">
    <property type="entry name" value="GLYCOSYLTRANSFERASE FAMILY 92 PROTEIN"/>
    <property type="match status" value="1"/>
</dbReference>
<gene>
    <name evidence="9" type="ORF">BASA50_010340</name>
</gene>
<sequence>MRTGYGSRQWFCLMLLLVLTAALTLWLLWVNRLRDSSIVAEHKIFDFRALSIKSNTNPKVSKDAATRALSVVPVSPKASIASVLETLPAGLQSPAHFSVKDTSLYRQGDDAANSKDTEVILPIDGYYYDKYVRIKKWPRKKGVYFLIVATMIRNKARYVPEWIEFHLLQGFDRFVIYDDRSTDGLKEILDPYIKMDVVEYLLWPEDADKVNRSATGPRVFDTPGQEEAFNTHFYKLCIDRPGNGNQHAHGGCQKAAALDALARYRHKTVWILHSDIDEFFYTPRDSAQTGLSGIVTVRDILAQNYHYYDQIIVQGHIFGTNGFMSDPTPVTESMPFPMVMEAYRHRRSHLGNRNQEKQIQNRIHAEKAFVKANLPTSTLVHMWTFESPIQPRTMSDMDAVMTLNHYQYRSVFGQNRKAEENNNFNIEYSRPADQFLNEVADYSIGYLVPLVRHNLQQRINDKLFIKLPSTDFWKPSRKPFDKSAKVDICIAITHRSGQVPQLRKTIHTFIHFLNTVDVKVTYKVVFVTQFRGSVGDATQQEHTQFKDFYDLVDESKYLDGSATLAEMMDAATDLCGTHAEFILYLEDVWETRFRVPGKRDSAAHIVDQPVIHEAMELMRDDSSILEVWLGDTPRHPSYTQSRTSWTLTPAALRAMDAVDVPSDAVSLRRWYRKQTGTPQYQYGVTRLGGTLRHRKRQESVGKWASFDQRSAHTALSLQTLFGEAAMAKGFASAHICYDKDPEKNPECNLNPDGLNDGSTTGIMWRQRLLLNADAKSTELHDRPLL</sequence>
<keyword evidence="10" id="KW-1185">Reference proteome</keyword>
<name>A0ABQ8EYR0_9FUNG</name>
<evidence type="ECO:0000256" key="1">
    <source>
        <dbReference type="ARBA" id="ARBA00004167"/>
    </source>
</evidence>
<evidence type="ECO:0000313" key="10">
    <source>
        <dbReference type="Proteomes" id="UP001648503"/>
    </source>
</evidence>
<evidence type="ECO:0000313" key="9">
    <source>
        <dbReference type="EMBL" id="KAH6588984.1"/>
    </source>
</evidence>
<dbReference type="Proteomes" id="UP001648503">
    <property type="component" value="Unassembled WGS sequence"/>
</dbReference>
<keyword evidence="4" id="KW-0808">Transferase</keyword>
<evidence type="ECO:0000256" key="5">
    <source>
        <dbReference type="ARBA" id="ARBA00022692"/>
    </source>
</evidence>